<keyword evidence="1" id="KW-0732">Signal</keyword>
<proteinExistence type="predicted"/>
<feature type="chain" id="PRO_5007404612" description="DNase1 protein" evidence="1">
    <location>
        <begin position="19"/>
        <end position="179"/>
    </location>
</feature>
<evidence type="ECO:0000313" key="3">
    <source>
        <dbReference type="EMBL" id="CRK29746.1"/>
    </source>
</evidence>
<dbReference type="Proteomes" id="UP000045706">
    <property type="component" value="Unassembled WGS sequence"/>
</dbReference>
<accession>A0A0G4KJ10</accession>
<evidence type="ECO:0000313" key="4">
    <source>
        <dbReference type="Proteomes" id="UP000044602"/>
    </source>
</evidence>
<dbReference type="AlphaFoldDB" id="A0A0G4KJ10"/>
<dbReference type="EMBL" id="CVQI01022224">
    <property type="protein sequence ID" value="CRK29746.1"/>
    <property type="molecule type" value="Genomic_DNA"/>
</dbReference>
<organism evidence="2 4">
    <name type="scientific">Verticillium longisporum</name>
    <name type="common">Verticillium dahliae var. longisporum</name>
    <dbReference type="NCBI Taxonomy" id="100787"/>
    <lineage>
        <taxon>Eukaryota</taxon>
        <taxon>Fungi</taxon>
        <taxon>Dikarya</taxon>
        <taxon>Ascomycota</taxon>
        <taxon>Pezizomycotina</taxon>
        <taxon>Sordariomycetes</taxon>
        <taxon>Hypocreomycetidae</taxon>
        <taxon>Glomerellales</taxon>
        <taxon>Plectosphaerellaceae</taxon>
        <taxon>Verticillium</taxon>
    </lineage>
</organism>
<feature type="signal peptide" evidence="1">
    <location>
        <begin position="1"/>
        <end position="18"/>
    </location>
</feature>
<reference evidence="4 5" key="1">
    <citation type="submission" date="2015-05" db="EMBL/GenBank/DDBJ databases">
        <authorList>
            <person name="Fogelqvist Johan"/>
        </authorList>
    </citation>
    <scope>NUCLEOTIDE SEQUENCE [LARGE SCALE GENOMIC DNA]</scope>
    <source>
        <strain evidence="2">VL1</strain>
        <strain evidence="3">VL2</strain>
    </source>
</reference>
<protein>
    <recommendedName>
        <fullName evidence="6">DNase1 protein</fullName>
    </recommendedName>
</protein>
<evidence type="ECO:0008006" key="6">
    <source>
        <dbReference type="Google" id="ProtNLM"/>
    </source>
</evidence>
<evidence type="ECO:0000313" key="2">
    <source>
        <dbReference type="EMBL" id="CRK03261.1"/>
    </source>
</evidence>
<evidence type="ECO:0000256" key="1">
    <source>
        <dbReference type="SAM" id="SignalP"/>
    </source>
</evidence>
<name>A0A0G4KJ10_VERLO</name>
<sequence>MQFSQLMSLFGAAALVAATNTVTFVSLDQTDRTIYFTPNAGFPEVASVEVPAGQSIKSELPQSWIGNWYSVSAGADNIPGMLGEVAFQGWNDLTYFDVSAIVSPGDHDGVHEIWPAQSKTPTSGCDEFPCDNAYYLWDDVQTKTTPETDLICTLGTGASPVKAGEDVPAVKRDFVLGKF</sequence>
<feature type="non-terminal residue" evidence="2">
    <location>
        <position position="179"/>
    </location>
</feature>
<dbReference type="EMBL" id="CVQH01001558">
    <property type="protein sequence ID" value="CRK03261.1"/>
    <property type="molecule type" value="Genomic_DNA"/>
</dbReference>
<dbReference type="Proteomes" id="UP000044602">
    <property type="component" value="Unassembled WGS sequence"/>
</dbReference>
<gene>
    <name evidence="2" type="ORF">BN1708_009631</name>
    <name evidence="3" type="ORF">BN1723_003615</name>
</gene>
<evidence type="ECO:0000313" key="5">
    <source>
        <dbReference type="Proteomes" id="UP000045706"/>
    </source>
</evidence>
<keyword evidence="4" id="KW-1185">Reference proteome</keyword>